<proteinExistence type="inferred from homology"/>
<dbReference type="SUPFAM" id="SSF51905">
    <property type="entry name" value="FAD/NAD(P)-binding domain"/>
    <property type="match status" value="1"/>
</dbReference>
<dbReference type="Proteomes" id="UP000008138">
    <property type="component" value="Chromosome"/>
</dbReference>
<feature type="domain" description="FAD dependent oxidoreductase" evidence="5">
    <location>
        <begin position="138"/>
        <end position="305"/>
    </location>
</feature>
<reference key="2">
    <citation type="submission" date="2011-03" db="EMBL/GenBank/DDBJ databases">
        <title>Complete genome sequence of the thermoacidophilic crenarchaeon Thermoproteus uzoniensis 768-20.</title>
        <authorList>
            <person name="Mardanov A.V."/>
            <person name="Gumerov V.M."/>
            <person name="Beletsky A.V."/>
            <person name="Prokofeva M.I."/>
            <person name="Bonch-Osmolovskaya E.A."/>
            <person name="Ravin N.V."/>
            <person name="Skryabin K.G."/>
        </authorList>
    </citation>
    <scope>NUCLEOTIDE SEQUENCE</scope>
    <source>
        <strain>768-20</strain>
    </source>
</reference>
<name>F2L375_THEU7</name>
<evidence type="ECO:0000256" key="2">
    <source>
        <dbReference type="ARBA" id="ARBA00009410"/>
    </source>
</evidence>
<dbReference type="GO" id="GO:0016491">
    <property type="term" value="F:oxidoreductase activity"/>
    <property type="evidence" value="ECO:0007669"/>
    <property type="project" value="UniProtKB-KW"/>
</dbReference>
<organism evidence="6 7">
    <name type="scientific">Thermoproteus uzoniensis (strain 768-20)</name>
    <dbReference type="NCBI Taxonomy" id="999630"/>
    <lineage>
        <taxon>Archaea</taxon>
        <taxon>Thermoproteota</taxon>
        <taxon>Thermoprotei</taxon>
        <taxon>Thermoproteales</taxon>
        <taxon>Thermoproteaceae</taxon>
        <taxon>Thermoproteus</taxon>
    </lineage>
</organism>
<dbReference type="EMBL" id="CP002590">
    <property type="protein sequence ID" value="AEA11934.1"/>
    <property type="molecule type" value="Genomic_DNA"/>
</dbReference>
<reference evidence="6 7" key="1">
    <citation type="journal article" date="2011" name="J. Bacteriol.">
        <title>Complete genome sequence of the thermoacidophilic crenarchaeon Thermoproteus uzoniensis 768-20.</title>
        <authorList>
            <person name="Mardanov A.V."/>
            <person name="Gumerov V.M."/>
            <person name="Beletsky A.V."/>
            <person name="Prokofeva M.I."/>
            <person name="Bonch-Osmolovskaya E.A."/>
            <person name="Ravin N.V."/>
            <person name="Skryabin K.G."/>
        </authorList>
    </citation>
    <scope>NUCLEOTIDE SEQUENCE [LARGE SCALE GENOMIC DNA]</scope>
    <source>
        <strain evidence="6 7">768-20</strain>
    </source>
</reference>
<accession>F2L375</accession>
<dbReference type="HOGENOM" id="CLU_851558_0_0_2"/>
<dbReference type="GeneID" id="10359983"/>
<dbReference type="PANTHER" id="PTHR13847">
    <property type="entry name" value="SARCOSINE DEHYDROGENASE-RELATED"/>
    <property type="match status" value="1"/>
</dbReference>
<evidence type="ECO:0000256" key="3">
    <source>
        <dbReference type="ARBA" id="ARBA00022630"/>
    </source>
</evidence>
<keyword evidence="3" id="KW-0285">Flavoprotein</keyword>
<dbReference type="InterPro" id="IPR036188">
    <property type="entry name" value="FAD/NAD-bd_sf"/>
</dbReference>
<dbReference type="Gene3D" id="3.50.50.60">
    <property type="entry name" value="FAD/NAD(P)-binding domain"/>
    <property type="match status" value="2"/>
</dbReference>
<evidence type="ECO:0000256" key="4">
    <source>
        <dbReference type="ARBA" id="ARBA00023002"/>
    </source>
</evidence>
<evidence type="ECO:0000259" key="5">
    <source>
        <dbReference type="Pfam" id="PF01266"/>
    </source>
</evidence>
<dbReference type="Gene3D" id="3.30.9.10">
    <property type="entry name" value="D-Amino Acid Oxidase, subunit A, domain 2"/>
    <property type="match status" value="1"/>
</dbReference>
<protein>
    <submittedName>
        <fullName evidence="6">FAD dependent oxidoreductase</fullName>
    </submittedName>
</protein>
<evidence type="ECO:0000313" key="7">
    <source>
        <dbReference type="Proteomes" id="UP000008138"/>
    </source>
</evidence>
<comment type="cofactor">
    <cofactor evidence="1">
        <name>FAD</name>
        <dbReference type="ChEBI" id="CHEBI:57692"/>
    </cofactor>
</comment>
<keyword evidence="7" id="KW-1185">Reference proteome</keyword>
<dbReference type="eggNOG" id="arCOG00755">
    <property type="taxonomic scope" value="Archaea"/>
</dbReference>
<keyword evidence="4" id="KW-0560">Oxidoreductase</keyword>
<sequence length="339" mass="36764">MKAAVVGGGIAGVFTAYFLREAGIDVVGFGGELRYPLTSLVLTLSMPDPRDVEMAVESLEIYRKMAAIKPVISVDIMPTYADLSSLRRAGVKYQVLDRFRGLRLARDEIVVVTTDYLIPIRKIVASLRRRLGFSDKRAALGAEGRRVYLVVDGGRVDADVVILAAGADNRELALRVGVDLPFRPYSCYAAAFLVPGWLRGLSIGDYVLSWYGRPGPWPLYIAGDGCGKAYSNPPRGYASKIARLIAKRAGWALPLYAKSGVCEGSPTGGPLAGKVGRFDNLYVIGGLDGYGSMVGPAVAKRLAELVVRGRTEVLPDLPDAFDFDPCVERHDWSFSLRQS</sequence>
<evidence type="ECO:0000256" key="1">
    <source>
        <dbReference type="ARBA" id="ARBA00001974"/>
    </source>
</evidence>
<dbReference type="InterPro" id="IPR006076">
    <property type="entry name" value="FAD-dep_OxRdtase"/>
</dbReference>
<dbReference type="KEGG" id="tuz:TUZN_0438"/>
<dbReference type="STRING" id="999630.TUZN_0438"/>
<dbReference type="PANTHER" id="PTHR13847:SF286">
    <property type="entry name" value="D-AMINO ACID DEHYDROGENASE"/>
    <property type="match status" value="1"/>
</dbReference>
<dbReference type="AlphaFoldDB" id="F2L375"/>
<dbReference type="OrthoDB" id="168391at2157"/>
<dbReference type="Pfam" id="PF01266">
    <property type="entry name" value="DAO"/>
    <property type="match status" value="1"/>
</dbReference>
<gene>
    <name evidence="6" type="ordered locus">TUZN_0438</name>
</gene>
<dbReference type="RefSeq" id="WP_013679270.1">
    <property type="nucleotide sequence ID" value="NC_015315.1"/>
</dbReference>
<dbReference type="GO" id="GO:0005737">
    <property type="term" value="C:cytoplasm"/>
    <property type="evidence" value="ECO:0007669"/>
    <property type="project" value="TreeGrafter"/>
</dbReference>
<comment type="similarity">
    <text evidence="2">Belongs to the DadA oxidoreductase family.</text>
</comment>
<evidence type="ECO:0000313" key="6">
    <source>
        <dbReference type="EMBL" id="AEA11934.1"/>
    </source>
</evidence>